<reference evidence="3" key="1">
    <citation type="submission" date="2016-11" db="UniProtKB">
        <authorList>
            <consortium name="WormBaseParasite"/>
        </authorList>
    </citation>
    <scope>IDENTIFICATION</scope>
</reference>
<dbReference type="WBParaSite" id="BXY_1686600.1">
    <property type="protein sequence ID" value="BXY_1686600.1"/>
    <property type="gene ID" value="BXY_1686600"/>
</dbReference>
<keyword evidence="1" id="KW-0732">Signal</keyword>
<feature type="signal peptide" evidence="1">
    <location>
        <begin position="1"/>
        <end position="22"/>
    </location>
</feature>
<accession>A0A1I7SUZ2</accession>
<feature type="chain" id="PRO_5009306665" evidence="1">
    <location>
        <begin position="23"/>
        <end position="157"/>
    </location>
</feature>
<dbReference type="Proteomes" id="UP000095284">
    <property type="component" value="Unplaced"/>
</dbReference>
<proteinExistence type="predicted"/>
<name>A0A1I7SUZ2_BURXY</name>
<dbReference type="AlphaFoldDB" id="A0A1I7SUZ2"/>
<evidence type="ECO:0000313" key="2">
    <source>
        <dbReference type="Proteomes" id="UP000095284"/>
    </source>
</evidence>
<sequence>MLGMKAILAGLLICLVVDLVRGGQISYDGESEPKIAMKLDELNEVFDANVTSEFALVYGFISNASLGEINLQHTYVFSTKTLFNSPETMAKYKGSILTEKIPSSEASMRRRIESRLPQRCLRPLIANSIVCLASPDRMMVTKQDGKDEQSNFCCEFF</sequence>
<protein>
    <submittedName>
        <fullName evidence="3">Secreted metalloprotease</fullName>
    </submittedName>
</protein>
<evidence type="ECO:0000313" key="3">
    <source>
        <dbReference type="WBParaSite" id="BXY_1686600.1"/>
    </source>
</evidence>
<evidence type="ECO:0000256" key="1">
    <source>
        <dbReference type="SAM" id="SignalP"/>
    </source>
</evidence>
<organism evidence="2 3">
    <name type="scientific">Bursaphelenchus xylophilus</name>
    <name type="common">Pinewood nematode worm</name>
    <name type="synonym">Aphelenchoides xylophilus</name>
    <dbReference type="NCBI Taxonomy" id="6326"/>
    <lineage>
        <taxon>Eukaryota</taxon>
        <taxon>Metazoa</taxon>
        <taxon>Ecdysozoa</taxon>
        <taxon>Nematoda</taxon>
        <taxon>Chromadorea</taxon>
        <taxon>Rhabditida</taxon>
        <taxon>Tylenchina</taxon>
        <taxon>Tylenchomorpha</taxon>
        <taxon>Aphelenchoidea</taxon>
        <taxon>Aphelenchoididae</taxon>
        <taxon>Bursaphelenchus</taxon>
    </lineage>
</organism>